<protein>
    <recommendedName>
        <fullName evidence="3">YheC/D like ATP-grasp</fullName>
    </recommendedName>
</protein>
<reference evidence="1" key="1">
    <citation type="submission" date="2020-08" db="EMBL/GenBank/DDBJ databases">
        <authorList>
            <person name="Uke A."/>
            <person name="Chhe C."/>
            <person name="Baramee S."/>
            <person name="Kosugi A."/>
        </authorList>
    </citation>
    <scope>NUCLEOTIDE SEQUENCE</scope>
    <source>
        <strain evidence="1">DA-C8</strain>
    </source>
</reference>
<sequence>MPAEEHPMIGVLLNGRTLRGIRRGSTQHEALQLYEHAAARLGCRICYFRLRDISLRRRQVKAIIPDGPVGRYVTRMIPIPSVIHNRAIHLTRRAQARLGRLHHLRYYIYNRHTRYSKWFIHQLLSKHPDIVPHLPETRQATPTAIHQMMERYDTLIIKPSNGSIGRGIMKLFKDGGRWHLQYRTAGMERTLRTRRGKRSKRRIRTRRWAVISFRSKLPAALKRLIRQRRFLVQQHIPLACYMERPFDLRVSVQKGDSGSWQVTGIVGKAAPAKLFLTNVAQGGTVYTLEHLLAANPSLHPERVRAEVERLALLIADHLDRHLPNLADLGLDIGITQLGFPMFIECNCRDLRYSFLEGGLWEEWAAVYYQPISYGQRIWLDRQVTSGTAN</sequence>
<dbReference type="AlphaFoldDB" id="A0A916QHG3"/>
<name>A0A916QHG3_9BACL</name>
<evidence type="ECO:0008006" key="3">
    <source>
        <dbReference type="Google" id="ProtNLM"/>
    </source>
</evidence>
<dbReference type="EMBL" id="BMAQ01000033">
    <property type="protein sequence ID" value="GFR39048.1"/>
    <property type="molecule type" value="Genomic_DNA"/>
</dbReference>
<comment type="caution">
    <text evidence="1">The sequence shown here is derived from an EMBL/GenBank/DDBJ whole genome shotgun (WGS) entry which is preliminary data.</text>
</comment>
<evidence type="ECO:0000313" key="1">
    <source>
        <dbReference type="EMBL" id="GFR39048.1"/>
    </source>
</evidence>
<evidence type="ECO:0000313" key="2">
    <source>
        <dbReference type="Proteomes" id="UP000654993"/>
    </source>
</evidence>
<proteinExistence type="predicted"/>
<gene>
    <name evidence="1" type="ORF">PRECH8_23440</name>
</gene>
<dbReference type="Pfam" id="PF14398">
    <property type="entry name" value="ATPgrasp_YheCD"/>
    <property type="match status" value="1"/>
</dbReference>
<dbReference type="Proteomes" id="UP000654993">
    <property type="component" value="Unassembled WGS sequence"/>
</dbReference>
<dbReference type="SUPFAM" id="SSF56059">
    <property type="entry name" value="Glutathione synthetase ATP-binding domain-like"/>
    <property type="match status" value="1"/>
</dbReference>
<reference evidence="1" key="2">
    <citation type="journal article" date="2021" name="Data Brief">
        <title>Draft genome sequence data of the facultative, thermophilic, xylanolytic bacterium Paenibacillus sp. strain DA-C8.</title>
        <authorList>
            <person name="Chhe C."/>
            <person name="Uke A."/>
            <person name="Baramee S."/>
            <person name="Ungkulpasvich U."/>
            <person name="Tachaapaikoon C."/>
            <person name="Pason P."/>
            <person name="Waeonukul R."/>
            <person name="Ratanakhanokchai K."/>
            <person name="Kosugi A."/>
        </authorList>
    </citation>
    <scope>NUCLEOTIDE SEQUENCE</scope>
    <source>
        <strain evidence="1">DA-C8</strain>
    </source>
</reference>
<organism evidence="1 2">
    <name type="scientific">Insulibacter thermoxylanivorax</name>
    <dbReference type="NCBI Taxonomy" id="2749268"/>
    <lineage>
        <taxon>Bacteria</taxon>
        <taxon>Bacillati</taxon>
        <taxon>Bacillota</taxon>
        <taxon>Bacilli</taxon>
        <taxon>Bacillales</taxon>
        <taxon>Paenibacillaceae</taxon>
        <taxon>Insulibacter</taxon>
    </lineage>
</organism>
<dbReference type="RefSeq" id="WP_200967259.1">
    <property type="nucleotide sequence ID" value="NZ_BMAQ01000033.1"/>
</dbReference>
<keyword evidence="2" id="KW-1185">Reference proteome</keyword>
<accession>A0A916QHG3</accession>
<dbReference type="InterPro" id="IPR026838">
    <property type="entry name" value="YheC/D"/>
</dbReference>